<evidence type="ECO:0000256" key="1">
    <source>
        <dbReference type="ARBA" id="ARBA00010945"/>
    </source>
</evidence>
<dbReference type="GO" id="GO:0003684">
    <property type="term" value="F:damaged DNA binding"/>
    <property type="evidence" value="ECO:0007669"/>
    <property type="project" value="InterPro"/>
</dbReference>
<accession>A0A2L0UHG9</accession>
<gene>
    <name evidence="9" type="ORF">CVO76_14325</name>
</gene>
<dbReference type="PANTHER" id="PTHR11076">
    <property type="entry name" value="DNA REPAIR POLYMERASE UMUC / TRANSFERASE FAMILY MEMBER"/>
    <property type="match status" value="1"/>
</dbReference>
<dbReference type="CDD" id="cd01700">
    <property type="entry name" value="PolY_Pol_V_umuC"/>
    <property type="match status" value="1"/>
</dbReference>
<dbReference type="EMBL" id="CP024915">
    <property type="protein sequence ID" value="AUZ88689.1"/>
    <property type="molecule type" value="Genomic_DNA"/>
</dbReference>
<feature type="domain" description="UmuC" evidence="8">
    <location>
        <begin position="36"/>
        <end position="221"/>
    </location>
</feature>
<dbReference type="SUPFAM" id="SSF56672">
    <property type="entry name" value="DNA/RNA polymerases"/>
    <property type="match status" value="1"/>
</dbReference>
<dbReference type="InterPro" id="IPR043502">
    <property type="entry name" value="DNA/RNA_pol_sf"/>
</dbReference>
<keyword evidence="4" id="KW-0234">DNA repair</keyword>
<comment type="similarity">
    <text evidence="1">Belongs to the DNA polymerase type-Y family.</text>
</comment>
<dbReference type="PROSITE" id="PS50173">
    <property type="entry name" value="UMUC"/>
    <property type="match status" value="1"/>
</dbReference>
<reference evidence="9 10" key="1">
    <citation type="submission" date="2017-11" db="EMBL/GenBank/DDBJ databases">
        <title>Draft genome of Arthrobacter agilis strain UMCV2, a plant growth-promoting rhizobacterium and biocontrol capacity of phytopathogenic fungi.</title>
        <authorList>
            <person name="Martinez-Camara R."/>
            <person name="Santoyo G."/>
            <person name="Moreno-Hagelsieb G."/>
            <person name="Valencia-Cantero E."/>
        </authorList>
    </citation>
    <scope>NUCLEOTIDE SEQUENCE [LARGE SCALE GENOMIC DNA]</scope>
    <source>
        <strain evidence="9 10">UMCV2</strain>
    </source>
</reference>
<dbReference type="Proteomes" id="UP000239187">
    <property type="component" value="Chromosome"/>
</dbReference>
<dbReference type="Gene3D" id="1.10.150.20">
    <property type="entry name" value="5' to 3' exonuclease, C-terminal subdomain"/>
    <property type="match status" value="1"/>
</dbReference>
<name>A0A2L0UHG9_9MICC</name>
<keyword evidence="5" id="KW-0742">SOS response</keyword>
<evidence type="ECO:0000256" key="4">
    <source>
        <dbReference type="ARBA" id="ARBA00023204"/>
    </source>
</evidence>
<dbReference type="PANTHER" id="PTHR11076:SF34">
    <property type="entry name" value="PROTEIN UMUC"/>
    <property type="match status" value="1"/>
</dbReference>
<sequence>MAWSSGVWPPGASTVSDPEPSPLGRGPVTGPVTSGVALVDVNNFYVSSERAFDPSLEGRPLVVLSNNDGCVITRSAEAKVLGIPMGAPWFQIAGQAKNWGLQVRSSNYELYGDMSARVMEVLGRHTTDLEIYSIDEAFLTLHGTHRAQQATGRTIKATVRRNTGLPVCVGIAPTKTLAKLANRWAKGNPHFDGVCHWDLVPQDQRRALLRRLKVTDVWGVGTRNAARLNAIGIDTAWDLAAADPVLIRKRFSVVLMRTVLELQGTPCITSSESTGNEQVLFSRSFATPVTTLDGMQQALSVYAQGAASRLARKNLQGRVLTAFAGTSPFSTGTRSAPSICIPLPAHTANPLELTRAAHRLLPLIDEGVSYIRAGVIITDLQPAGTQDSLLTLDQDPAAGAGPALGKDTGPLLHQIGQRFGRSAIGLGHAGLKAGSDWTMKRDMLSPHYTTKWADLPLVKAQ</sequence>
<dbReference type="Pfam" id="PF00817">
    <property type="entry name" value="IMS"/>
    <property type="match status" value="1"/>
</dbReference>
<dbReference type="InterPro" id="IPR001126">
    <property type="entry name" value="UmuC"/>
</dbReference>
<dbReference type="InterPro" id="IPR050116">
    <property type="entry name" value="DNA_polymerase-Y"/>
</dbReference>
<organism evidence="9 10">
    <name type="scientific">Arthrobacter agilis</name>
    <dbReference type="NCBI Taxonomy" id="37921"/>
    <lineage>
        <taxon>Bacteria</taxon>
        <taxon>Bacillati</taxon>
        <taxon>Actinomycetota</taxon>
        <taxon>Actinomycetes</taxon>
        <taxon>Micrococcales</taxon>
        <taxon>Micrococcaceae</taxon>
        <taxon>Arthrobacter</taxon>
    </lineage>
</organism>
<evidence type="ECO:0000256" key="3">
    <source>
        <dbReference type="ARBA" id="ARBA00023199"/>
    </source>
</evidence>
<feature type="region of interest" description="Disordered" evidence="7">
    <location>
        <begin position="1"/>
        <end position="28"/>
    </location>
</feature>
<dbReference type="InterPro" id="IPR017961">
    <property type="entry name" value="DNA_pol_Y-fam_little_finger"/>
</dbReference>
<evidence type="ECO:0000259" key="8">
    <source>
        <dbReference type="PROSITE" id="PS50173"/>
    </source>
</evidence>
<evidence type="ECO:0000313" key="10">
    <source>
        <dbReference type="Proteomes" id="UP000239187"/>
    </source>
</evidence>
<evidence type="ECO:0000313" key="9">
    <source>
        <dbReference type="EMBL" id="AUZ88689.1"/>
    </source>
</evidence>
<dbReference type="GO" id="GO:0009432">
    <property type="term" value="P:SOS response"/>
    <property type="evidence" value="ECO:0007669"/>
    <property type="project" value="UniProtKB-KW"/>
</dbReference>
<dbReference type="Pfam" id="PF13438">
    <property type="entry name" value="DUF4113"/>
    <property type="match status" value="1"/>
</dbReference>
<evidence type="ECO:0000256" key="2">
    <source>
        <dbReference type="ARBA" id="ARBA00022763"/>
    </source>
</evidence>
<dbReference type="InterPro" id="IPR025188">
    <property type="entry name" value="DUF4113"/>
</dbReference>
<proteinExistence type="inferred from homology"/>
<dbReference type="Gene3D" id="3.40.1170.60">
    <property type="match status" value="1"/>
</dbReference>
<evidence type="ECO:0000256" key="7">
    <source>
        <dbReference type="SAM" id="MobiDB-lite"/>
    </source>
</evidence>
<keyword evidence="3" id="KW-0741">SOS mutagenesis</keyword>
<dbReference type="AlphaFoldDB" id="A0A2L0UHG9"/>
<dbReference type="Pfam" id="PF11799">
    <property type="entry name" value="IMS_C"/>
    <property type="match status" value="1"/>
</dbReference>
<evidence type="ECO:0000256" key="5">
    <source>
        <dbReference type="ARBA" id="ARBA00023236"/>
    </source>
</evidence>
<comment type="function">
    <text evidence="6">Poorly processive, error-prone DNA polymerase involved in untargeted mutagenesis. Copies undamaged DNA at stalled replication forks, which arise in vivo from mismatched or misaligned primer ends. These misaligned primers can be extended by PolIV. Exhibits no 3'-5' exonuclease (proofreading) activity. May be involved in translesional synthesis, in conjunction with the beta clamp from PolIII.</text>
</comment>
<dbReference type="GO" id="GO:0003887">
    <property type="term" value="F:DNA-directed DNA polymerase activity"/>
    <property type="evidence" value="ECO:0007669"/>
    <property type="project" value="TreeGrafter"/>
</dbReference>
<dbReference type="GO" id="GO:0006281">
    <property type="term" value="P:DNA repair"/>
    <property type="evidence" value="ECO:0007669"/>
    <property type="project" value="UniProtKB-KW"/>
</dbReference>
<dbReference type="GO" id="GO:0005829">
    <property type="term" value="C:cytosol"/>
    <property type="evidence" value="ECO:0007669"/>
    <property type="project" value="TreeGrafter"/>
</dbReference>
<dbReference type="Gene3D" id="3.30.70.270">
    <property type="match status" value="1"/>
</dbReference>
<dbReference type="GO" id="GO:0042276">
    <property type="term" value="P:error-prone translesion synthesis"/>
    <property type="evidence" value="ECO:0007669"/>
    <property type="project" value="TreeGrafter"/>
</dbReference>
<evidence type="ECO:0000256" key="6">
    <source>
        <dbReference type="ARBA" id="ARBA00025589"/>
    </source>
</evidence>
<keyword evidence="2" id="KW-0227">DNA damage</keyword>
<dbReference type="InterPro" id="IPR043128">
    <property type="entry name" value="Rev_trsase/Diguanyl_cyclase"/>
</dbReference>
<protein>
    <submittedName>
        <fullName evidence="9">DNA polymerase V subunit UmuC</fullName>
    </submittedName>
</protein>